<reference evidence="1 2" key="1">
    <citation type="submission" date="2018-05" db="EMBL/GenBank/DDBJ databases">
        <title>Complete Genome Sequences of Extremely Thermoacidophilic, Metal-Mobilizing Type-Strain Members of the Archaeal Family Sulfolobaceae: Acidianus brierleyi DSM-1651T, Acidianus sulfidivorans DSM-18786T, Metallosphaera hakonensis DSM-7519T, and Metallosphaera prunae DSM-10039T.</title>
        <authorList>
            <person name="Counts J.A."/>
            <person name="Kelly R.M."/>
        </authorList>
    </citation>
    <scope>NUCLEOTIDE SEQUENCE [LARGE SCALE GENOMIC DNA]</scope>
    <source>
        <strain evidence="1 2">DSM 1651</strain>
    </source>
</reference>
<dbReference type="OrthoDB" id="36755at2157"/>
<dbReference type="GeneID" id="36831813"/>
<accession>A0A2U9IE78</accession>
<evidence type="ECO:0000313" key="1">
    <source>
        <dbReference type="EMBL" id="AWR94315.1"/>
    </source>
</evidence>
<organism evidence="1 2">
    <name type="scientific">Acidianus brierleyi</name>
    <dbReference type="NCBI Taxonomy" id="41673"/>
    <lineage>
        <taxon>Archaea</taxon>
        <taxon>Thermoproteota</taxon>
        <taxon>Thermoprotei</taxon>
        <taxon>Sulfolobales</taxon>
        <taxon>Sulfolobaceae</taxon>
        <taxon>Acidianus</taxon>
    </lineage>
</organism>
<proteinExistence type="predicted"/>
<dbReference type="RefSeq" id="WP_110270196.1">
    <property type="nucleotide sequence ID" value="NZ_CP029289.2"/>
</dbReference>
<dbReference type="Proteomes" id="UP000248044">
    <property type="component" value="Chromosome"/>
</dbReference>
<evidence type="ECO:0000313" key="2">
    <source>
        <dbReference type="Proteomes" id="UP000248044"/>
    </source>
</evidence>
<sequence length="290" mass="33455">MNIIIGGGLIGSHIAKEKGGIILEEQPYIGGLFSLSFKDLGITLVPPLVKDKILVNKFFSNLKFDEFRPQVIYEKEKYLKDKVCDSCEELPSWLSFDKTIYNIENPSDIIYSNNKVIFAHPVLINSNDKKIITNRGNVITYDKIYNTGSRLKLNKLLGIDENLGYISLFDFILISQHKDTEWNIYINGSAGIIFSYIIKIQKNDLDIYYVYSFFKWGKKLPDIYRVLGDLKRLKIINKDEILAYRSHVIKEAILYGEPVPRKVNYVEDCGRLGLWKNFSIEESLNSIRTC</sequence>
<name>A0A2U9IE78_9CREN</name>
<protein>
    <recommendedName>
        <fullName evidence="3">NAD(P)/FAD-dependent oxidoreductase</fullName>
    </recommendedName>
</protein>
<gene>
    <name evidence="1" type="ORF">DFR85_06615</name>
</gene>
<dbReference type="KEGG" id="abri:DFR85_06615"/>
<evidence type="ECO:0008006" key="3">
    <source>
        <dbReference type="Google" id="ProtNLM"/>
    </source>
</evidence>
<keyword evidence="2" id="KW-1185">Reference proteome</keyword>
<dbReference type="AlphaFoldDB" id="A0A2U9IE78"/>
<dbReference type="EMBL" id="CP029289">
    <property type="protein sequence ID" value="AWR94315.1"/>
    <property type="molecule type" value="Genomic_DNA"/>
</dbReference>